<dbReference type="PROSITE" id="PS00198">
    <property type="entry name" value="4FE4S_FER_1"/>
    <property type="match status" value="1"/>
</dbReference>
<sequence length="417" mass="47323">MADNQKRVLLPGLLRSVAEEMGYRKLKAEQEMVITAFVEGKDVFACLPTGFGKSLCYYCLPALFDSVKHHTSPWSIVIVVSPLHALMQDQVEALTKKGVSAICVLGHEEKEMDRIVSGDYRLIFTTPEVLLTRKDWRHVFQSSSVEELLVGIIVDEAHCVKTWGRDFRKEFSKLGDLRGYFSVIVNFMALTATASMSTRKEVIRLLGMKKPVTIEEVGIQLSYLIDELREKRGHTDKTIVFCRTYKDCTDLYLTFKRELKSEITEPIGYPDVSPFRLVDMFHACNSSSTKSAILTSFLSQSRLRILVATVAFGMGVDCPNVRRIIHWGPPINVESYIQETGRAGRDGQPARAILFYSKRDLSHPYMEESIRNYCQNASVCRRQVLFKDFEYSSDTSKNQCICCDLCVMVCECSECAI</sequence>
<dbReference type="SUPFAM" id="SSF52540">
    <property type="entry name" value="P-loop containing nucleoside triphosphate hydrolases"/>
    <property type="match status" value="1"/>
</dbReference>
<dbReference type="GO" id="GO:0005694">
    <property type="term" value="C:chromosome"/>
    <property type="evidence" value="ECO:0007669"/>
    <property type="project" value="TreeGrafter"/>
</dbReference>
<proteinExistence type="inferred from homology"/>
<dbReference type="InterPro" id="IPR014001">
    <property type="entry name" value="Helicase_ATP-bd"/>
</dbReference>
<dbReference type="InterPro" id="IPR001650">
    <property type="entry name" value="Helicase_C-like"/>
</dbReference>
<dbReference type="EC" id="5.6.2.4" evidence="10"/>
<dbReference type="SMART" id="SM00490">
    <property type="entry name" value="HELICc"/>
    <property type="match status" value="1"/>
</dbReference>
<keyword evidence="6" id="KW-0238">DNA-binding</keyword>
<dbReference type="GO" id="GO:0000724">
    <property type="term" value="P:double-strand break repair via homologous recombination"/>
    <property type="evidence" value="ECO:0007669"/>
    <property type="project" value="TreeGrafter"/>
</dbReference>
<dbReference type="STRING" id="400682.A0A1X7U2S0"/>
<keyword evidence="7" id="KW-0413">Isomerase</keyword>
<dbReference type="OrthoDB" id="6086888at2759"/>
<evidence type="ECO:0000256" key="1">
    <source>
        <dbReference type="ARBA" id="ARBA00005446"/>
    </source>
</evidence>
<evidence type="ECO:0000256" key="9">
    <source>
        <dbReference type="ARBA" id="ARBA00034617"/>
    </source>
</evidence>
<reference evidence="14" key="1">
    <citation type="submission" date="2017-05" db="UniProtKB">
        <authorList>
            <consortium name="EnsemblMetazoa"/>
        </authorList>
    </citation>
    <scope>IDENTIFICATION</scope>
</reference>
<evidence type="ECO:0000256" key="6">
    <source>
        <dbReference type="ARBA" id="ARBA00023125"/>
    </source>
</evidence>
<feature type="domain" description="Helicase ATP-binding" evidence="12">
    <location>
        <begin position="34"/>
        <end position="212"/>
    </location>
</feature>
<organism evidence="14">
    <name type="scientific">Amphimedon queenslandica</name>
    <name type="common">Sponge</name>
    <dbReference type="NCBI Taxonomy" id="400682"/>
    <lineage>
        <taxon>Eukaryota</taxon>
        <taxon>Metazoa</taxon>
        <taxon>Porifera</taxon>
        <taxon>Demospongiae</taxon>
        <taxon>Heteroscleromorpha</taxon>
        <taxon>Haplosclerida</taxon>
        <taxon>Niphatidae</taxon>
        <taxon>Amphimedon</taxon>
    </lineage>
</organism>
<evidence type="ECO:0000256" key="11">
    <source>
        <dbReference type="ARBA" id="ARBA00044542"/>
    </source>
</evidence>
<dbReference type="GO" id="GO:0005524">
    <property type="term" value="F:ATP binding"/>
    <property type="evidence" value="ECO:0007669"/>
    <property type="project" value="UniProtKB-KW"/>
</dbReference>
<evidence type="ECO:0000313" key="14">
    <source>
        <dbReference type="EnsemblMetazoa" id="Aqu2.1.21968_001"/>
    </source>
</evidence>
<evidence type="ECO:0000256" key="7">
    <source>
        <dbReference type="ARBA" id="ARBA00023235"/>
    </source>
</evidence>
<dbReference type="PROSITE" id="PS51194">
    <property type="entry name" value="HELICASE_CTER"/>
    <property type="match status" value="1"/>
</dbReference>
<dbReference type="OMA" id="CECSECA"/>
<feature type="domain" description="Helicase C-terminal" evidence="13">
    <location>
        <begin position="220"/>
        <end position="390"/>
    </location>
</feature>
<dbReference type="EnsemblMetazoa" id="Aqu2.1.21968_001">
    <property type="protein sequence ID" value="Aqu2.1.21968_001"/>
    <property type="gene ID" value="Aqu2.1.21968"/>
</dbReference>
<dbReference type="InParanoid" id="A0A1X7U2S0"/>
<evidence type="ECO:0000259" key="12">
    <source>
        <dbReference type="PROSITE" id="PS51192"/>
    </source>
</evidence>
<dbReference type="InterPro" id="IPR011545">
    <property type="entry name" value="DEAD/DEAH_box_helicase_dom"/>
</dbReference>
<evidence type="ECO:0000256" key="10">
    <source>
        <dbReference type="ARBA" id="ARBA00034808"/>
    </source>
</evidence>
<accession>A0A1X7U2S0</accession>
<dbReference type="InterPro" id="IPR027417">
    <property type="entry name" value="P-loop_NTPase"/>
</dbReference>
<dbReference type="GO" id="GO:0003677">
    <property type="term" value="F:DNA binding"/>
    <property type="evidence" value="ECO:0007669"/>
    <property type="project" value="UniProtKB-KW"/>
</dbReference>
<evidence type="ECO:0000256" key="2">
    <source>
        <dbReference type="ARBA" id="ARBA00022741"/>
    </source>
</evidence>
<dbReference type="InterPro" id="IPR017900">
    <property type="entry name" value="4Fe4S_Fe_S_CS"/>
</dbReference>
<dbReference type="NCBIfam" id="TIGR00614">
    <property type="entry name" value="recQ_fam"/>
    <property type="match status" value="1"/>
</dbReference>
<dbReference type="PANTHER" id="PTHR13710:SF153">
    <property type="entry name" value="RECQ-LIKE DNA HELICASE BLM"/>
    <property type="match status" value="1"/>
</dbReference>
<comment type="catalytic activity">
    <reaction evidence="9">
        <text>Couples ATP hydrolysis with the unwinding of duplex DNA by translocating in the 3'-5' direction.</text>
        <dbReference type="EC" id="5.6.2.4"/>
    </reaction>
</comment>
<dbReference type="GO" id="GO:0005634">
    <property type="term" value="C:nucleus"/>
    <property type="evidence" value="ECO:0007669"/>
    <property type="project" value="TreeGrafter"/>
</dbReference>
<keyword evidence="5" id="KW-0067">ATP-binding</keyword>
<keyword evidence="4" id="KW-0347">Helicase</keyword>
<evidence type="ECO:0000256" key="5">
    <source>
        <dbReference type="ARBA" id="ARBA00022840"/>
    </source>
</evidence>
<protein>
    <recommendedName>
        <fullName evidence="10">DNA 3'-5' helicase</fullName>
        <ecNumber evidence="10">5.6.2.4</ecNumber>
    </recommendedName>
    <alternativeName>
        <fullName evidence="11">DNA 3'-5' helicase BLM</fullName>
    </alternativeName>
</protein>
<dbReference type="GO" id="GO:0016787">
    <property type="term" value="F:hydrolase activity"/>
    <property type="evidence" value="ECO:0007669"/>
    <property type="project" value="UniProtKB-KW"/>
</dbReference>
<dbReference type="GO" id="GO:0005737">
    <property type="term" value="C:cytoplasm"/>
    <property type="evidence" value="ECO:0007669"/>
    <property type="project" value="TreeGrafter"/>
</dbReference>
<dbReference type="Pfam" id="PF00270">
    <property type="entry name" value="DEAD"/>
    <property type="match status" value="1"/>
</dbReference>
<keyword evidence="3" id="KW-0378">Hydrolase</keyword>
<dbReference type="PROSITE" id="PS51192">
    <property type="entry name" value="HELICASE_ATP_BIND_1"/>
    <property type="match status" value="1"/>
</dbReference>
<keyword evidence="8" id="KW-0539">Nucleus</keyword>
<evidence type="ECO:0000256" key="3">
    <source>
        <dbReference type="ARBA" id="ARBA00022801"/>
    </source>
</evidence>
<evidence type="ECO:0000256" key="4">
    <source>
        <dbReference type="ARBA" id="ARBA00022806"/>
    </source>
</evidence>
<dbReference type="SMART" id="SM00487">
    <property type="entry name" value="DEXDc"/>
    <property type="match status" value="1"/>
</dbReference>
<dbReference type="PANTHER" id="PTHR13710">
    <property type="entry name" value="DNA HELICASE RECQ FAMILY MEMBER"/>
    <property type="match status" value="1"/>
</dbReference>
<dbReference type="GO" id="GO:0043138">
    <property type="term" value="F:3'-5' DNA helicase activity"/>
    <property type="evidence" value="ECO:0007669"/>
    <property type="project" value="UniProtKB-EC"/>
</dbReference>
<evidence type="ECO:0000256" key="8">
    <source>
        <dbReference type="ARBA" id="ARBA00023242"/>
    </source>
</evidence>
<dbReference type="AlphaFoldDB" id="A0A1X7U2S0"/>
<dbReference type="eggNOG" id="KOG0351">
    <property type="taxonomic scope" value="Eukaryota"/>
</dbReference>
<dbReference type="Pfam" id="PF00271">
    <property type="entry name" value="Helicase_C"/>
    <property type="match status" value="1"/>
</dbReference>
<dbReference type="CDD" id="cd17920">
    <property type="entry name" value="DEXHc_RecQ"/>
    <property type="match status" value="1"/>
</dbReference>
<dbReference type="Gene3D" id="3.40.50.300">
    <property type="entry name" value="P-loop containing nucleotide triphosphate hydrolases"/>
    <property type="match status" value="2"/>
</dbReference>
<dbReference type="InterPro" id="IPR004589">
    <property type="entry name" value="DNA_helicase_ATP-dep_RecQ"/>
</dbReference>
<name>A0A1X7U2S0_AMPQE</name>
<dbReference type="GO" id="GO:0009378">
    <property type="term" value="F:four-way junction helicase activity"/>
    <property type="evidence" value="ECO:0007669"/>
    <property type="project" value="TreeGrafter"/>
</dbReference>
<evidence type="ECO:0000259" key="13">
    <source>
        <dbReference type="PROSITE" id="PS51194"/>
    </source>
</evidence>
<comment type="similarity">
    <text evidence="1">Belongs to the helicase family. RecQ subfamily.</text>
</comment>
<keyword evidence="2" id="KW-0547">Nucleotide-binding</keyword>